<gene>
    <name evidence="1" type="ORF">MKQ68_01980</name>
</gene>
<dbReference type="EMBL" id="CP107006">
    <property type="protein sequence ID" value="UYQ93863.1"/>
    <property type="molecule type" value="Genomic_DNA"/>
</dbReference>
<dbReference type="Proteomes" id="UP001162741">
    <property type="component" value="Chromosome"/>
</dbReference>
<evidence type="ECO:0000313" key="2">
    <source>
        <dbReference type="Proteomes" id="UP001162741"/>
    </source>
</evidence>
<organism evidence="1 2">
    <name type="scientific">Chitinophaga horti</name>
    <dbReference type="NCBI Taxonomy" id="2920382"/>
    <lineage>
        <taxon>Bacteria</taxon>
        <taxon>Pseudomonadati</taxon>
        <taxon>Bacteroidota</taxon>
        <taxon>Chitinophagia</taxon>
        <taxon>Chitinophagales</taxon>
        <taxon>Chitinophagaceae</taxon>
        <taxon>Chitinophaga</taxon>
    </lineage>
</organism>
<accession>A0ABY6J2G8</accession>
<proteinExistence type="predicted"/>
<protein>
    <submittedName>
        <fullName evidence="1">Uncharacterized protein</fullName>
    </submittedName>
</protein>
<name>A0ABY6J2G8_9BACT</name>
<keyword evidence="2" id="KW-1185">Reference proteome</keyword>
<evidence type="ECO:0000313" key="1">
    <source>
        <dbReference type="EMBL" id="UYQ93863.1"/>
    </source>
</evidence>
<reference evidence="1" key="1">
    <citation type="submission" date="2022-10" db="EMBL/GenBank/DDBJ databases">
        <title>Chitinophaga sp. nov., isolated from soil.</title>
        <authorList>
            <person name="Jeon C.O."/>
        </authorList>
    </citation>
    <scope>NUCLEOTIDE SEQUENCE</scope>
    <source>
        <strain evidence="1">R8</strain>
    </source>
</reference>
<dbReference type="RefSeq" id="WP_244837069.1">
    <property type="nucleotide sequence ID" value="NZ_CP107006.1"/>
</dbReference>
<sequence>MELLYDALPYVNRCYLIDNSLNGEYRLIGEITDATRFDLYAGIKELPIWVTRYLLDKL</sequence>